<dbReference type="Gene3D" id="6.10.140.2220">
    <property type="match status" value="1"/>
</dbReference>
<dbReference type="EMBL" id="GL377317">
    <property type="protein sequence ID" value="EFI91471.1"/>
    <property type="molecule type" value="Genomic_DNA"/>
</dbReference>
<proteinExistence type="predicted"/>
<evidence type="ECO:0000256" key="2">
    <source>
        <dbReference type="ARBA" id="ARBA00022771"/>
    </source>
</evidence>
<evidence type="ECO:0000259" key="5">
    <source>
        <dbReference type="PROSITE" id="PS50865"/>
    </source>
</evidence>
<dbReference type="OrthoDB" id="3040823at2759"/>
<dbReference type="AlphaFoldDB" id="D8QL80"/>
<dbReference type="GO" id="GO:0008270">
    <property type="term" value="F:zinc ion binding"/>
    <property type="evidence" value="ECO:0007669"/>
    <property type="project" value="UniProtKB-KW"/>
</dbReference>
<gene>
    <name evidence="6" type="ORF">SCHCODRAFT_83623</name>
</gene>
<dbReference type="GeneID" id="9593015"/>
<evidence type="ECO:0000256" key="3">
    <source>
        <dbReference type="ARBA" id="ARBA00022833"/>
    </source>
</evidence>
<dbReference type="InterPro" id="IPR002893">
    <property type="entry name" value="Znf_MYND"/>
</dbReference>
<dbReference type="HOGENOM" id="CLU_921831_0_0_1"/>
<organism evidence="7">
    <name type="scientific">Schizophyllum commune (strain H4-8 / FGSC 9210)</name>
    <name type="common">Split gill fungus</name>
    <dbReference type="NCBI Taxonomy" id="578458"/>
    <lineage>
        <taxon>Eukaryota</taxon>
        <taxon>Fungi</taxon>
        <taxon>Dikarya</taxon>
        <taxon>Basidiomycota</taxon>
        <taxon>Agaricomycotina</taxon>
        <taxon>Agaricomycetes</taxon>
        <taxon>Agaricomycetidae</taxon>
        <taxon>Agaricales</taxon>
        <taxon>Schizophyllaceae</taxon>
        <taxon>Schizophyllum</taxon>
    </lineage>
</organism>
<name>D8QL80_SCHCM</name>
<evidence type="ECO:0000256" key="4">
    <source>
        <dbReference type="PROSITE-ProRule" id="PRU00134"/>
    </source>
</evidence>
<evidence type="ECO:0000313" key="7">
    <source>
        <dbReference type="Proteomes" id="UP000007431"/>
    </source>
</evidence>
<dbReference type="RefSeq" id="XP_003026374.1">
    <property type="nucleotide sequence ID" value="XM_003026328.1"/>
</dbReference>
<keyword evidence="7" id="KW-1185">Reference proteome</keyword>
<evidence type="ECO:0000256" key="1">
    <source>
        <dbReference type="ARBA" id="ARBA00022723"/>
    </source>
</evidence>
<keyword evidence="3" id="KW-0862">Zinc</keyword>
<reference evidence="6 7" key="1">
    <citation type="journal article" date="2010" name="Nat. Biotechnol.">
        <title>Genome sequence of the model mushroom Schizophyllum commune.</title>
        <authorList>
            <person name="Ohm R.A."/>
            <person name="de Jong J.F."/>
            <person name="Lugones L.G."/>
            <person name="Aerts A."/>
            <person name="Kothe E."/>
            <person name="Stajich J.E."/>
            <person name="de Vries R.P."/>
            <person name="Record E."/>
            <person name="Levasseur A."/>
            <person name="Baker S.E."/>
            <person name="Bartholomew K.A."/>
            <person name="Coutinho P.M."/>
            <person name="Erdmann S."/>
            <person name="Fowler T.J."/>
            <person name="Gathman A.C."/>
            <person name="Lombard V."/>
            <person name="Henrissat B."/>
            <person name="Knabe N."/>
            <person name="Kuees U."/>
            <person name="Lilly W.W."/>
            <person name="Lindquist E."/>
            <person name="Lucas S."/>
            <person name="Magnuson J.K."/>
            <person name="Piumi F."/>
            <person name="Raudaskoski M."/>
            <person name="Salamov A."/>
            <person name="Schmutz J."/>
            <person name="Schwarze F.W.M.R."/>
            <person name="vanKuyk P.A."/>
            <person name="Horton J.S."/>
            <person name="Grigoriev I.V."/>
            <person name="Woesten H.A.B."/>
        </authorList>
    </citation>
    <scope>NUCLEOTIDE SEQUENCE [LARGE SCALE GENOMIC DNA]</scope>
    <source>
        <strain evidence="7">H4-8 / FGSC 9210</strain>
    </source>
</reference>
<feature type="domain" description="MYND-type" evidence="5">
    <location>
        <begin position="103"/>
        <end position="147"/>
    </location>
</feature>
<dbReference type="KEGG" id="scm:SCHCO_083623"/>
<dbReference type="InParanoid" id="D8QL80"/>
<accession>D8QL80</accession>
<protein>
    <submittedName>
        <fullName evidence="6">Expressed protein</fullName>
    </submittedName>
</protein>
<evidence type="ECO:0000313" key="6">
    <source>
        <dbReference type="EMBL" id="EFI91471.1"/>
    </source>
</evidence>
<sequence length="302" mass="34595">MCVRDTRTFYRAIELNLLGIMVAIRITAPETPLLPRMYRMLNGISDTIPAVRAFHASRSRPGVSRELALYDAQEVSIVKTYKYHHTVLAESEGSWSRIATCCNGACPLKDEERNTRALRACACGEALYCSKICQRAHWTVGGHNVECSSRHELDFGVLSARDMNRLVSEARVVLRKLFDGLPAEPYDPGYAVRVVIDTRLRQDGWPSFEVHKEKADFRTDESPYVLVDVIFQQAEIPRVRRVRFMPERYAGRVPQSYRLLSQAFFDGLENEEPPRLHDLTQRERLFGRRDAFAALMSPEDEL</sequence>
<dbReference type="Proteomes" id="UP000007431">
    <property type="component" value="Unassembled WGS sequence"/>
</dbReference>
<dbReference type="VEuPathDB" id="FungiDB:SCHCODRAFT_083623"/>
<dbReference type="PROSITE" id="PS50865">
    <property type="entry name" value="ZF_MYND_2"/>
    <property type="match status" value="1"/>
</dbReference>
<dbReference type="SUPFAM" id="SSF144232">
    <property type="entry name" value="HIT/MYND zinc finger-like"/>
    <property type="match status" value="1"/>
</dbReference>
<keyword evidence="1" id="KW-0479">Metal-binding</keyword>
<keyword evidence="2 4" id="KW-0863">Zinc-finger</keyword>